<keyword evidence="5 7" id="KW-1133">Transmembrane helix</keyword>
<sequence length="280" mass="29994">MAARQPQWGLGRAGVRRDGRIPLRAPGQGRAVRLFFGACALLSAASLLYLWVDWPKLLSRAPNIGRSFVKLFTFDFTGFSATLSAFGESVSMTVLATIYSALLGILFGALMCRSLVKNHIAIGALSAVFTFVRAVPSVVWVLLVLVCLGFGPATGIVGLSVHSIAFFAKAYAQSFDDVGGDVVEALTAAGANRLQIFFRGILPAALSSIVAWFSLRVETNFSESTVLGMVGAGGIGFVISSNIQNYRYGRAGVAIVLVFLFAYLVETGFSKMKRAYLMDH</sequence>
<keyword evidence="3" id="KW-1003">Cell membrane</keyword>
<keyword evidence="2 7" id="KW-0813">Transport</keyword>
<evidence type="ECO:0000256" key="6">
    <source>
        <dbReference type="ARBA" id="ARBA00023136"/>
    </source>
</evidence>
<gene>
    <name evidence="9" type="ORF">H9736_04255</name>
</gene>
<evidence type="ECO:0000256" key="4">
    <source>
        <dbReference type="ARBA" id="ARBA00022692"/>
    </source>
</evidence>
<comment type="caution">
    <text evidence="9">The sequence shown here is derived from an EMBL/GenBank/DDBJ whole genome shotgun (WGS) entry which is preliminary data.</text>
</comment>
<dbReference type="CDD" id="cd06261">
    <property type="entry name" value="TM_PBP2"/>
    <property type="match status" value="1"/>
</dbReference>
<evidence type="ECO:0000256" key="1">
    <source>
        <dbReference type="ARBA" id="ARBA00004651"/>
    </source>
</evidence>
<dbReference type="GO" id="GO:0005886">
    <property type="term" value="C:plasma membrane"/>
    <property type="evidence" value="ECO:0007669"/>
    <property type="project" value="UniProtKB-SubCell"/>
</dbReference>
<dbReference type="EMBL" id="DXES01000091">
    <property type="protein sequence ID" value="HIX65440.1"/>
    <property type="molecule type" value="Genomic_DNA"/>
</dbReference>
<dbReference type="PANTHER" id="PTHR30043">
    <property type="entry name" value="PHOSPHONATES TRANSPORT SYSTEM PERMEASE PROTEIN"/>
    <property type="match status" value="1"/>
</dbReference>
<evidence type="ECO:0000256" key="2">
    <source>
        <dbReference type="ARBA" id="ARBA00022448"/>
    </source>
</evidence>
<dbReference type="Pfam" id="PF00528">
    <property type="entry name" value="BPD_transp_1"/>
    <property type="match status" value="1"/>
</dbReference>
<dbReference type="SUPFAM" id="SSF161098">
    <property type="entry name" value="MetI-like"/>
    <property type="match status" value="1"/>
</dbReference>
<feature type="transmembrane region" description="Helical" evidence="7">
    <location>
        <begin position="221"/>
        <end position="239"/>
    </location>
</feature>
<dbReference type="Proteomes" id="UP000886800">
    <property type="component" value="Unassembled WGS sequence"/>
</dbReference>
<accession>A0A9D2B6T9</accession>
<evidence type="ECO:0000256" key="5">
    <source>
        <dbReference type="ARBA" id="ARBA00022989"/>
    </source>
</evidence>
<feature type="domain" description="ABC transmembrane type-1" evidence="8">
    <location>
        <begin position="86"/>
        <end position="269"/>
    </location>
</feature>
<dbReference type="InterPro" id="IPR000515">
    <property type="entry name" value="MetI-like"/>
</dbReference>
<dbReference type="Gene3D" id="1.10.3720.10">
    <property type="entry name" value="MetI-like"/>
    <property type="match status" value="1"/>
</dbReference>
<proteinExistence type="inferred from homology"/>
<evidence type="ECO:0000256" key="7">
    <source>
        <dbReference type="RuleBase" id="RU363032"/>
    </source>
</evidence>
<evidence type="ECO:0000313" key="9">
    <source>
        <dbReference type="EMBL" id="HIX65440.1"/>
    </source>
</evidence>
<name>A0A9D2B6T9_9FIRM</name>
<keyword evidence="6 7" id="KW-0472">Membrane</keyword>
<keyword evidence="4 7" id="KW-0812">Transmembrane</keyword>
<dbReference type="InterPro" id="IPR035906">
    <property type="entry name" value="MetI-like_sf"/>
</dbReference>
<reference evidence="9" key="1">
    <citation type="journal article" date="2021" name="PeerJ">
        <title>Extensive microbial diversity within the chicken gut microbiome revealed by metagenomics and culture.</title>
        <authorList>
            <person name="Gilroy R."/>
            <person name="Ravi A."/>
            <person name="Getino M."/>
            <person name="Pursley I."/>
            <person name="Horton D.L."/>
            <person name="Alikhan N.F."/>
            <person name="Baker D."/>
            <person name="Gharbi K."/>
            <person name="Hall N."/>
            <person name="Watson M."/>
            <person name="Adriaenssens E.M."/>
            <person name="Foster-Nyarko E."/>
            <person name="Jarju S."/>
            <person name="Secka A."/>
            <person name="Antonio M."/>
            <person name="Oren A."/>
            <person name="Chaudhuri R.R."/>
            <person name="La Ragione R."/>
            <person name="Hildebrand F."/>
            <person name="Pallen M.J."/>
        </authorList>
    </citation>
    <scope>NUCLEOTIDE SEQUENCE</scope>
    <source>
        <strain evidence="9">CHK188-5543</strain>
    </source>
</reference>
<comment type="similarity">
    <text evidence="7">Belongs to the binding-protein-dependent transport system permease family.</text>
</comment>
<feature type="transmembrane region" description="Helical" evidence="7">
    <location>
        <begin position="251"/>
        <end position="269"/>
    </location>
</feature>
<feature type="transmembrane region" description="Helical" evidence="7">
    <location>
        <begin position="138"/>
        <end position="161"/>
    </location>
</feature>
<feature type="transmembrane region" description="Helical" evidence="7">
    <location>
        <begin position="196"/>
        <end position="215"/>
    </location>
</feature>
<feature type="transmembrane region" description="Helical" evidence="7">
    <location>
        <begin position="115"/>
        <end position="132"/>
    </location>
</feature>
<evidence type="ECO:0000256" key="3">
    <source>
        <dbReference type="ARBA" id="ARBA00022475"/>
    </source>
</evidence>
<reference evidence="9" key="2">
    <citation type="submission" date="2021-04" db="EMBL/GenBank/DDBJ databases">
        <authorList>
            <person name="Gilroy R."/>
        </authorList>
    </citation>
    <scope>NUCLEOTIDE SEQUENCE</scope>
    <source>
        <strain evidence="9">CHK188-5543</strain>
    </source>
</reference>
<protein>
    <submittedName>
        <fullName evidence="9">ABC transporter permease subunit</fullName>
    </submittedName>
</protein>
<organism evidence="9 10">
    <name type="scientific">Candidatus Anaerotruncus excrementipullorum</name>
    <dbReference type="NCBI Taxonomy" id="2838465"/>
    <lineage>
        <taxon>Bacteria</taxon>
        <taxon>Bacillati</taxon>
        <taxon>Bacillota</taxon>
        <taxon>Clostridia</taxon>
        <taxon>Eubacteriales</taxon>
        <taxon>Oscillospiraceae</taxon>
        <taxon>Anaerotruncus</taxon>
    </lineage>
</organism>
<dbReference type="PANTHER" id="PTHR30043:SF1">
    <property type="entry name" value="ABC TRANSPORT SYSTEM PERMEASE PROTEIN P69"/>
    <property type="match status" value="1"/>
</dbReference>
<dbReference type="PROSITE" id="PS50928">
    <property type="entry name" value="ABC_TM1"/>
    <property type="match status" value="1"/>
</dbReference>
<dbReference type="GO" id="GO:0055085">
    <property type="term" value="P:transmembrane transport"/>
    <property type="evidence" value="ECO:0007669"/>
    <property type="project" value="InterPro"/>
</dbReference>
<feature type="transmembrane region" description="Helical" evidence="7">
    <location>
        <begin position="89"/>
        <end position="108"/>
    </location>
</feature>
<evidence type="ECO:0000313" key="10">
    <source>
        <dbReference type="Proteomes" id="UP000886800"/>
    </source>
</evidence>
<feature type="transmembrane region" description="Helical" evidence="7">
    <location>
        <begin position="34"/>
        <end position="52"/>
    </location>
</feature>
<comment type="subcellular location">
    <subcellularLocation>
        <location evidence="1 7">Cell membrane</location>
        <topology evidence="1 7">Multi-pass membrane protein</topology>
    </subcellularLocation>
</comment>
<dbReference type="AlphaFoldDB" id="A0A9D2B6T9"/>
<evidence type="ECO:0000259" key="8">
    <source>
        <dbReference type="PROSITE" id="PS50928"/>
    </source>
</evidence>